<evidence type="ECO:0000313" key="2">
    <source>
        <dbReference type="EMBL" id="ALO14560.1"/>
    </source>
</evidence>
<dbReference type="PANTHER" id="PTHR43162">
    <property type="match status" value="1"/>
</dbReference>
<name>A0A0S2HWV4_9BACT</name>
<accession>A0A0S2HWV4</accession>
<dbReference type="KEGG" id="blq:L21SP5_00892"/>
<keyword evidence="2" id="KW-0560">Oxidoreductase</keyword>
<reference evidence="2 3" key="1">
    <citation type="submission" date="2015-11" db="EMBL/GenBank/DDBJ databases">
        <title>Description and complete genome sequence of a novel strain predominating in hypersaline microbial mats and representing a new family of the Bacteriodetes phylum.</title>
        <authorList>
            <person name="Spring S."/>
            <person name="Bunk B."/>
            <person name="Sproer C."/>
            <person name="Klenk H.-P."/>
        </authorList>
    </citation>
    <scope>NUCLEOTIDE SEQUENCE [LARGE SCALE GENOMIC DNA]</scope>
    <source>
        <strain evidence="2 3">L21-Spi-D4</strain>
    </source>
</reference>
<dbReference type="EC" id="1.7.-.-" evidence="2"/>
<dbReference type="SUPFAM" id="SSF51735">
    <property type="entry name" value="NAD(P)-binding Rossmann-fold domains"/>
    <property type="match status" value="1"/>
</dbReference>
<dbReference type="OrthoDB" id="2149806at2"/>
<protein>
    <submittedName>
        <fullName evidence="2">NAD(P)H azoreductase</fullName>
        <ecNumber evidence="2">1.7.-.-</ecNumber>
    </submittedName>
</protein>
<dbReference type="Gene3D" id="3.90.25.10">
    <property type="entry name" value="UDP-galactose 4-epimerase, domain 1"/>
    <property type="match status" value="1"/>
</dbReference>
<proteinExistence type="predicted"/>
<dbReference type="Pfam" id="PF05368">
    <property type="entry name" value="NmrA"/>
    <property type="match status" value="1"/>
</dbReference>
<dbReference type="EMBL" id="CP013118">
    <property type="protein sequence ID" value="ALO14560.1"/>
    <property type="molecule type" value="Genomic_DNA"/>
</dbReference>
<organism evidence="2 3">
    <name type="scientific">Salinivirga cyanobacteriivorans</name>
    <dbReference type="NCBI Taxonomy" id="1307839"/>
    <lineage>
        <taxon>Bacteria</taxon>
        <taxon>Pseudomonadati</taxon>
        <taxon>Bacteroidota</taxon>
        <taxon>Bacteroidia</taxon>
        <taxon>Bacteroidales</taxon>
        <taxon>Salinivirgaceae</taxon>
        <taxon>Salinivirga</taxon>
    </lineage>
</organism>
<gene>
    <name evidence="2" type="primary">azoB_1</name>
    <name evidence="2" type="ORF">L21SP5_00892</name>
</gene>
<dbReference type="PANTHER" id="PTHR43162:SF1">
    <property type="entry name" value="PRESTALK A DIFFERENTIATION PROTEIN A"/>
    <property type="match status" value="1"/>
</dbReference>
<sequence>MQRILVTGATGNVGYDVIRFLSRLQAPVQIVAGVRNVEKARQVFKDLPALEFVQFDFEQPATFTEALNNIDRVFLLRPPQIAKIKKYFDPLFVQMQKQQVKQVVFLSVQGAEKSKIIPHHKIEQSIKAFGFDYIFLRPGYFMQNLTTTLLADIREKQQIVLPAGKAKFNWIDVENISEAAAILLHEFEHYKNRAFELTGYENEDFYAVSQIITENAHVPVTFKNVHPLRFYFIKRRMGMPRGKILVMIMLHFLPRFQPEPHISDFYEQLTHKAPTKLKTFVVRERVHFTP</sequence>
<dbReference type="InterPro" id="IPR008030">
    <property type="entry name" value="NmrA-like"/>
</dbReference>
<dbReference type="InterPro" id="IPR051604">
    <property type="entry name" value="Ergot_Alk_Oxidoreductase"/>
</dbReference>
<evidence type="ECO:0000313" key="3">
    <source>
        <dbReference type="Proteomes" id="UP000064893"/>
    </source>
</evidence>
<keyword evidence="3" id="KW-1185">Reference proteome</keyword>
<dbReference type="Gene3D" id="3.40.50.720">
    <property type="entry name" value="NAD(P)-binding Rossmann-like Domain"/>
    <property type="match status" value="1"/>
</dbReference>
<dbReference type="GO" id="GO:0016491">
    <property type="term" value="F:oxidoreductase activity"/>
    <property type="evidence" value="ECO:0007669"/>
    <property type="project" value="UniProtKB-KW"/>
</dbReference>
<dbReference type="RefSeq" id="WP_057952095.1">
    <property type="nucleotide sequence ID" value="NZ_CP013118.1"/>
</dbReference>
<dbReference type="AlphaFoldDB" id="A0A0S2HWV4"/>
<dbReference type="InterPro" id="IPR036291">
    <property type="entry name" value="NAD(P)-bd_dom_sf"/>
</dbReference>
<dbReference type="Proteomes" id="UP000064893">
    <property type="component" value="Chromosome"/>
</dbReference>
<evidence type="ECO:0000259" key="1">
    <source>
        <dbReference type="Pfam" id="PF05368"/>
    </source>
</evidence>
<dbReference type="PATRIC" id="fig|1307839.3.peg.943"/>
<feature type="domain" description="NmrA-like" evidence="1">
    <location>
        <begin position="2"/>
        <end position="199"/>
    </location>
</feature>
<dbReference type="STRING" id="1307839.L21SP5_00892"/>